<evidence type="ECO:0000313" key="3">
    <source>
        <dbReference type="Proteomes" id="UP000499080"/>
    </source>
</evidence>
<feature type="compositionally biased region" description="Polar residues" evidence="1">
    <location>
        <begin position="66"/>
        <end position="75"/>
    </location>
</feature>
<sequence length="145" mass="16019">MYFTPLIASPTFCVINGLFDTNRMCAPSLVAPLLNPLRTGAAYRVSQWQGHCPKERGKNSRWGAASEQQPASTTSARDKPFSHSRTQENSSAGLGANLHAAPPADVSFVPEDFTLSCCLSHFIEFLPREIVCLMHQMARKADQFY</sequence>
<comment type="caution">
    <text evidence="2">The sequence shown here is derived from an EMBL/GenBank/DDBJ whole genome shotgun (WGS) entry which is preliminary data.</text>
</comment>
<dbReference type="EMBL" id="BGPR01000010">
    <property type="protein sequence ID" value="GBL76841.1"/>
    <property type="molecule type" value="Genomic_DNA"/>
</dbReference>
<feature type="region of interest" description="Disordered" evidence="1">
    <location>
        <begin position="51"/>
        <end position="96"/>
    </location>
</feature>
<reference evidence="2 3" key="1">
    <citation type="journal article" date="2019" name="Sci. Rep.">
        <title>Orb-weaving spider Araneus ventricosus genome elucidates the spidroin gene catalogue.</title>
        <authorList>
            <person name="Kono N."/>
            <person name="Nakamura H."/>
            <person name="Ohtoshi R."/>
            <person name="Moran D.A.P."/>
            <person name="Shinohara A."/>
            <person name="Yoshida Y."/>
            <person name="Fujiwara M."/>
            <person name="Mori M."/>
            <person name="Tomita M."/>
            <person name="Arakawa K."/>
        </authorList>
    </citation>
    <scope>NUCLEOTIDE SEQUENCE [LARGE SCALE GENOMIC DNA]</scope>
</reference>
<proteinExistence type="predicted"/>
<feature type="compositionally biased region" description="Polar residues" evidence="1">
    <location>
        <begin position="83"/>
        <end position="92"/>
    </location>
</feature>
<gene>
    <name evidence="2" type="ORF">AVEN_53497_1</name>
</gene>
<dbReference type="AlphaFoldDB" id="A0A4Y2AAE3"/>
<accession>A0A4Y2AAE3</accession>
<protein>
    <submittedName>
        <fullName evidence="2">Uncharacterized protein</fullName>
    </submittedName>
</protein>
<keyword evidence="3" id="KW-1185">Reference proteome</keyword>
<name>A0A4Y2AAE3_ARAVE</name>
<evidence type="ECO:0000313" key="2">
    <source>
        <dbReference type="EMBL" id="GBL76841.1"/>
    </source>
</evidence>
<dbReference type="Proteomes" id="UP000499080">
    <property type="component" value="Unassembled WGS sequence"/>
</dbReference>
<organism evidence="2 3">
    <name type="scientific">Araneus ventricosus</name>
    <name type="common">Orbweaver spider</name>
    <name type="synonym">Epeira ventricosa</name>
    <dbReference type="NCBI Taxonomy" id="182803"/>
    <lineage>
        <taxon>Eukaryota</taxon>
        <taxon>Metazoa</taxon>
        <taxon>Ecdysozoa</taxon>
        <taxon>Arthropoda</taxon>
        <taxon>Chelicerata</taxon>
        <taxon>Arachnida</taxon>
        <taxon>Araneae</taxon>
        <taxon>Araneomorphae</taxon>
        <taxon>Entelegynae</taxon>
        <taxon>Araneoidea</taxon>
        <taxon>Araneidae</taxon>
        <taxon>Araneus</taxon>
    </lineage>
</organism>
<evidence type="ECO:0000256" key="1">
    <source>
        <dbReference type="SAM" id="MobiDB-lite"/>
    </source>
</evidence>